<evidence type="ECO:0008006" key="3">
    <source>
        <dbReference type="Google" id="ProtNLM"/>
    </source>
</evidence>
<keyword evidence="2" id="KW-1185">Reference proteome</keyword>
<organism evidence="1 2">
    <name type="scientific">Vibrio phage phi50-12</name>
    <dbReference type="NCBI Taxonomy" id="2654972"/>
    <lineage>
        <taxon>Viruses</taxon>
        <taxon>Duplodnaviria</taxon>
        <taxon>Heunggongvirae</taxon>
        <taxon>Uroviricota</taxon>
        <taxon>Caudoviricetes</taxon>
        <taxon>Schitoviridae</taxon>
        <taxon>Penintadodekavirus</taxon>
        <taxon>Penintadodekavirus 5012</taxon>
    </lineage>
</organism>
<evidence type="ECO:0000313" key="2">
    <source>
        <dbReference type="Proteomes" id="UP000325783"/>
    </source>
</evidence>
<evidence type="ECO:0000313" key="1">
    <source>
        <dbReference type="EMBL" id="QFR59818.1"/>
    </source>
</evidence>
<sequence>MKRLTNQSNVPLSVAVWLASDNYGFQFNKKALSATDMGKSVRQLILRNRLREAGETVIVEEDITRRLAARIGHAVHDNIEQVWRDPIKRNIGLEQLGIPQQVRDRIVIDPTPEFLEKNPKAIPVYMEVRTNKEINGYTISGQFDFLAEGQLEDFKSAGTYVFEKGVNNEKFALQGSIYRWLNPDKIKKDTTRINYLFKDWSENKAKASPKYPQSPVTAVEIKLMTPAETEQFIITKTNHLDAHKDTPEPELPFCTAEELWQGDPEYKYFAKAESARASKVFGNDASAAYAHLASKGGKGIIKEIPAKAKACHYCDAFQVCSQAQELLASGVLEPK</sequence>
<reference evidence="1 2" key="1">
    <citation type="submission" date="2019-10" db="EMBL/GenBank/DDBJ databases">
        <authorList>
            <person name="Lin L.C."/>
        </authorList>
    </citation>
    <scope>NUCLEOTIDE SEQUENCE [LARGE SCALE GENOMIC DNA]</scope>
</reference>
<proteinExistence type="predicted"/>
<protein>
    <recommendedName>
        <fullName evidence="3">PD-(D/E)XK endonuclease-like domain-containing protein</fullName>
    </recommendedName>
</protein>
<dbReference type="InterPro" id="IPR011604">
    <property type="entry name" value="PDDEXK-like_dom_sf"/>
</dbReference>
<dbReference type="Gene3D" id="3.90.320.10">
    <property type="match status" value="1"/>
</dbReference>
<accession>A0A5P8PR95</accession>
<gene>
    <name evidence="1" type="ORF">VOWphi5012_034</name>
</gene>
<dbReference type="Proteomes" id="UP000325783">
    <property type="component" value="Segment"/>
</dbReference>
<dbReference type="EMBL" id="MN584918">
    <property type="protein sequence ID" value="QFR59818.1"/>
    <property type="molecule type" value="Genomic_DNA"/>
</dbReference>
<name>A0A5P8PR95_9CAUD</name>